<evidence type="ECO:0000259" key="2">
    <source>
        <dbReference type="Pfam" id="PF11470"/>
    </source>
</evidence>
<dbReference type="AlphaFoldDB" id="X6NSM1"/>
<feature type="compositionally biased region" description="Polar residues" evidence="1">
    <location>
        <begin position="81"/>
        <end position="99"/>
    </location>
</feature>
<keyword evidence="4" id="KW-1185">Reference proteome</keyword>
<evidence type="ECO:0000313" key="3">
    <source>
        <dbReference type="EMBL" id="ETO29290.1"/>
    </source>
</evidence>
<gene>
    <name evidence="3" type="ORF">RFI_07833</name>
</gene>
<feature type="region of interest" description="Disordered" evidence="1">
    <location>
        <begin position="79"/>
        <end position="99"/>
    </location>
</feature>
<dbReference type="InterPro" id="IPR021569">
    <property type="entry name" value="TUG-UBL1"/>
</dbReference>
<sequence>MSAAASAYVVFQNKRFAVASKYNAVPLTMVLREACSHFHINSADHTLANADGKALEMMKTMRQAGIPPRGLMKLIRKPAGTSATSIAPTQKESTNNKTGVSASSQLQQEQEHKAQNKEIKTYTIALDIIASNELPTTNSSNENNKRPKRLVDKVPADYSIWQTLEHFEQKHQSDLKLNLTQRYIGHDNEHANDEQQQQQQQQQSSTSLHTIIKGYFQPVVQFMNSRVISNKQAIK</sequence>
<organism evidence="3 4">
    <name type="scientific">Reticulomyxa filosa</name>
    <dbReference type="NCBI Taxonomy" id="46433"/>
    <lineage>
        <taxon>Eukaryota</taxon>
        <taxon>Sar</taxon>
        <taxon>Rhizaria</taxon>
        <taxon>Retaria</taxon>
        <taxon>Foraminifera</taxon>
        <taxon>Monothalamids</taxon>
        <taxon>Reticulomyxidae</taxon>
        <taxon>Reticulomyxa</taxon>
    </lineage>
</organism>
<evidence type="ECO:0000313" key="4">
    <source>
        <dbReference type="Proteomes" id="UP000023152"/>
    </source>
</evidence>
<feature type="domain" description="TUG ubiquitin-like" evidence="2">
    <location>
        <begin position="26"/>
        <end position="68"/>
    </location>
</feature>
<dbReference type="Pfam" id="PF11470">
    <property type="entry name" value="TUG-UBL1"/>
    <property type="match status" value="1"/>
</dbReference>
<dbReference type="Gene3D" id="3.10.20.90">
    <property type="entry name" value="Phosphatidylinositol 3-kinase Catalytic Subunit, Chain A, domain 1"/>
    <property type="match status" value="1"/>
</dbReference>
<protein>
    <recommendedName>
        <fullName evidence="2">TUG ubiquitin-like domain-containing protein</fullName>
    </recommendedName>
</protein>
<dbReference type="Proteomes" id="UP000023152">
    <property type="component" value="Unassembled WGS sequence"/>
</dbReference>
<reference evidence="3 4" key="1">
    <citation type="journal article" date="2013" name="Curr. Biol.">
        <title>The Genome of the Foraminiferan Reticulomyxa filosa.</title>
        <authorList>
            <person name="Glockner G."/>
            <person name="Hulsmann N."/>
            <person name="Schleicher M."/>
            <person name="Noegel A.A."/>
            <person name="Eichinger L."/>
            <person name="Gallinger C."/>
            <person name="Pawlowski J."/>
            <person name="Sierra R."/>
            <person name="Euteneuer U."/>
            <person name="Pillet L."/>
            <person name="Moustafa A."/>
            <person name="Platzer M."/>
            <person name="Groth M."/>
            <person name="Szafranski K."/>
            <person name="Schliwa M."/>
        </authorList>
    </citation>
    <scope>NUCLEOTIDE SEQUENCE [LARGE SCALE GENOMIC DNA]</scope>
</reference>
<dbReference type="EMBL" id="ASPP01006134">
    <property type="protein sequence ID" value="ETO29290.1"/>
    <property type="molecule type" value="Genomic_DNA"/>
</dbReference>
<accession>X6NSM1</accession>
<proteinExistence type="predicted"/>
<comment type="caution">
    <text evidence="3">The sequence shown here is derived from an EMBL/GenBank/DDBJ whole genome shotgun (WGS) entry which is preliminary data.</text>
</comment>
<evidence type="ECO:0000256" key="1">
    <source>
        <dbReference type="SAM" id="MobiDB-lite"/>
    </source>
</evidence>
<name>X6NSM1_RETFI</name>